<evidence type="ECO:0000313" key="3">
    <source>
        <dbReference type="Proteomes" id="UP000003824"/>
    </source>
</evidence>
<gene>
    <name evidence="2" type="ORF">SSFG_07392</name>
</gene>
<proteinExistence type="predicted"/>
<sequence>MPLITHGPRHYRLLLTPCRRLQRSHRRPTSKVTSRPPKATGSPPTGATGSRHSGAAEQRHNQTPPTTTQACGTDGSSSSARRGRSRRGAQS</sequence>
<protein>
    <submittedName>
        <fullName evidence="2">Predicted protein</fullName>
    </submittedName>
</protein>
<organism evidence="2 3">
    <name type="scientific">Streptomyces viridosporus (strain ATCC 14672 / DSM 40746 / JCM 4963 / KCTC 9882 / NRRL B-12104 / FH 1290)</name>
    <name type="common">Streptomyces ghanaensis</name>
    <dbReference type="NCBI Taxonomy" id="566461"/>
    <lineage>
        <taxon>Bacteria</taxon>
        <taxon>Bacillati</taxon>
        <taxon>Actinomycetota</taxon>
        <taxon>Actinomycetes</taxon>
        <taxon>Kitasatosporales</taxon>
        <taxon>Streptomycetaceae</taxon>
        <taxon>Streptomyces</taxon>
    </lineage>
</organism>
<feature type="compositionally biased region" description="Polar residues" evidence="1">
    <location>
        <begin position="61"/>
        <end position="71"/>
    </location>
</feature>
<evidence type="ECO:0000256" key="1">
    <source>
        <dbReference type="SAM" id="MobiDB-lite"/>
    </source>
</evidence>
<feature type="compositionally biased region" description="Basic residues" evidence="1">
    <location>
        <begin position="81"/>
        <end position="91"/>
    </location>
</feature>
<evidence type="ECO:0000313" key="2">
    <source>
        <dbReference type="EMBL" id="EFE72157.2"/>
    </source>
</evidence>
<reference evidence="3" key="1">
    <citation type="submission" date="2008-12" db="EMBL/GenBank/DDBJ databases">
        <title>Annotation of Streptomyces ghanaensis ATCC 14672.</title>
        <authorList>
            <consortium name="The Broad Institute Genome Sequencing Platform"/>
            <consortium name="Broad Institute Microbial Sequencing Center"/>
            <person name="Fischbach M."/>
            <person name="Ward D."/>
            <person name="Young S."/>
            <person name="Kodira C.D."/>
            <person name="Zeng Q."/>
            <person name="Koehrsen M."/>
            <person name="Godfrey P."/>
            <person name="Alvarado L."/>
            <person name="Berlin A.M."/>
            <person name="Borenstein D."/>
            <person name="Chen Z."/>
            <person name="Engels R."/>
            <person name="Freedman E."/>
            <person name="Gellesch M."/>
            <person name="Goldberg J."/>
            <person name="Griggs A."/>
            <person name="Gujja S."/>
            <person name="Heiman D.I."/>
            <person name="Hepburn T.A."/>
            <person name="Howarth C."/>
            <person name="Jen D."/>
            <person name="Larson L."/>
            <person name="Lewis B."/>
            <person name="Mehta T."/>
            <person name="Park D."/>
            <person name="Pearson M."/>
            <person name="Roberts A."/>
            <person name="Saif S."/>
            <person name="Shea T.D."/>
            <person name="Shenoy N."/>
            <person name="Sisk P."/>
            <person name="Stolte C."/>
            <person name="Sykes S.N."/>
            <person name="Walk T."/>
            <person name="White J."/>
            <person name="Yandava C."/>
            <person name="Straight P."/>
            <person name="Clardy J."/>
            <person name="Hung D."/>
            <person name="Kolter R."/>
            <person name="Mekalanos J."/>
            <person name="Walker S."/>
            <person name="Walsh C.T."/>
            <person name="Wieland B.L.C."/>
            <person name="Ilzarbe M."/>
            <person name="Galagan J."/>
            <person name="Nusbaum C."/>
            <person name="Birren B."/>
        </authorList>
    </citation>
    <scope>NUCLEOTIDE SEQUENCE [LARGE SCALE GENOMIC DNA]</scope>
    <source>
        <strain evidence="3">ATCC 14672 / DSM 40746 / JCM 4963 / KCTC 9882 / NRRL B-12104 / FH 1290</strain>
    </source>
</reference>
<feature type="region of interest" description="Disordered" evidence="1">
    <location>
        <begin position="14"/>
        <end position="91"/>
    </location>
</feature>
<feature type="compositionally biased region" description="Basic residues" evidence="1">
    <location>
        <begin position="20"/>
        <end position="29"/>
    </location>
</feature>
<dbReference type="EMBL" id="DS999641">
    <property type="protein sequence ID" value="EFE72157.2"/>
    <property type="molecule type" value="Genomic_DNA"/>
</dbReference>
<dbReference type="AlphaFoldDB" id="D6AA62"/>
<dbReference type="Proteomes" id="UP000003824">
    <property type="component" value="Unassembled WGS sequence"/>
</dbReference>
<name>D6AA62_STRV1</name>
<accession>D6AA62</accession>
<feature type="compositionally biased region" description="Polar residues" evidence="1">
    <location>
        <begin position="42"/>
        <end position="51"/>
    </location>
</feature>